<feature type="compositionally biased region" description="Basic and acidic residues" evidence="1">
    <location>
        <begin position="49"/>
        <end position="65"/>
    </location>
</feature>
<gene>
    <name evidence="2" type="ORF">QE152_g8868</name>
</gene>
<proteinExistence type="predicted"/>
<feature type="compositionally biased region" description="Low complexity" evidence="1">
    <location>
        <begin position="74"/>
        <end position="85"/>
    </location>
</feature>
<dbReference type="Proteomes" id="UP001458880">
    <property type="component" value="Unassembled WGS sequence"/>
</dbReference>
<reference evidence="2 3" key="1">
    <citation type="journal article" date="2024" name="BMC Genomics">
        <title>De novo assembly and annotation of Popillia japonica's genome with initial clues to its potential as an invasive pest.</title>
        <authorList>
            <person name="Cucini C."/>
            <person name="Boschi S."/>
            <person name="Funari R."/>
            <person name="Cardaioli E."/>
            <person name="Iannotti N."/>
            <person name="Marturano G."/>
            <person name="Paoli F."/>
            <person name="Bruttini M."/>
            <person name="Carapelli A."/>
            <person name="Frati F."/>
            <person name="Nardi F."/>
        </authorList>
    </citation>
    <scope>NUCLEOTIDE SEQUENCE [LARGE SCALE GENOMIC DNA]</scope>
    <source>
        <strain evidence="2">DMR45628</strain>
    </source>
</reference>
<organism evidence="2 3">
    <name type="scientific">Popillia japonica</name>
    <name type="common">Japanese beetle</name>
    <dbReference type="NCBI Taxonomy" id="7064"/>
    <lineage>
        <taxon>Eukaryota</taxon>
        <taxon>Metazoa</taxon>
        <taxon>Ecdysozoa</taxon>
        <taxon>Arthropoda</taxon>
        <taxon>Hexapoda</taxon>
        <taxon>Insecta</taxon>
        <taxon>Pterygota</taxon>
        <taxon>Neoptera</taxon>
        <taxon>Endopterygota</taxon>
        <taxon>Coleoptera</taxon>
        <taxon>Polyphaga</taxon>
        <taxon>Scarabaeiformia</taxon>
        <taxon>Scarabaeidae</taxon>
        <taxon>Rutelinae</taxon>
        <taxon>Popillia</taxon>
    </lineage>
</organism>
<sequence length="100" mass="11141">MSQRHPANEDGTNQQATEGTPKPTKTTENAWAKDQPGKRKQARNLPNEAVRRRAVAEMSQRHPANEDGTNQQATEGTPKPTKTTENAWAKDQPGKRKQAR</sequence>
<accession>A0AAW1LWV7</accession>
<evidence type="ECO:0000256" key="1">
    <source>
        <dbReference type="SAM" id="MobiDB-lite"/>
    </source>
</evidence>
<feature type="region of interest" description="Disordered" evidence="1">
    <location>
        <begin position="1"/>
        <end position="100"/>
    </location>
</feature>
<evidence type="ECO:0000313" key="2">
    <source>
        <dbReference type="EMBL" id="KAK9739611.1"/>
    </source>
</evidence>
<feature type="compositionally biased region" description="Low complexity" evidence="1">
    <location>
        <begin position="17"/>
        <end position="28"/>
    </location>
</feature>
<evidence type="ECO:0000313" key="3">
    <source>
        <dbReference type="Proteomes" id="UP001458880"/>
    </source>
</evidence>
<dbReference type="EMBL" id="JASPKY010000073">
    <property type="protein sequence ID" value="KAK9739611.1"/>
    <property type="molecule type" value="Genomic_DNA"/>
</dbReference>
<protein>
    <submittedName>
        <fullName evidence="2">Uncharacterized protein</fullName>
    </submittedName>
</protein>
<dbReference type="AlphaFoldDB" id="A0AAW1LWV7"/>
<feature type="compositionally biased region" description="Polar residues" evidence="1">
    <location>
        <begin position="1"/>
        <end position="16"/>
    </location>
</feature>
<keyword evidence="3" id="KW-1185">Reference proteome</keyword>
<comment type="caution">
    <text evidence="2">The sequence shown here is derived from an EMBL/GenBank/DDBJ whole genome shotgun (WGS) entry which is preliminary data.</text>
</comment>
<name>A0AAW1LWV7_POPJA</name>